<dbReference type="GO" id="GO:0004651">
    <property type="term" value="F:polynucleotide 5'-phosphatase activity"/>
    <property type="evidence" value="ECO:0007669"/>
    <property type="project" value="UniProtKB-UniRule"/>
</dbReference>
<evidence type="ECO:0000256" key="6">
    <source>
        <dbReference type="ARBA" id="ARBA00023242"/>
    </source>
</evidence>
<evidence type="ECO:0000256" key="1">
    <source>
        <dbReference type="ARBA" id="ARBA00001946"/>
    </source>
</evidence>
<dbReference type="InterPro" id="IPR040343">
    <property type="entry name" value="Cet1/Ctl1"/>
</dbReference>
<dbReference type="EMBL" id="JANBUL010000020">
    <property type="protein sequence ID" value="KAJ2784794.1"/>
    <property type="molecule type" value="Genomic_DNA"/>
</dbReference>
<dbReference type="PANTHER" id="PTHR28118">
    <property type="entry name" value="POLYNUCLEOTIDE 5'-TRIPHOSPHATASE-RELATED"/>
    <property type="match status" value="1"/>
</dbReference>
<protein>
    <recommendedName>
        <fullName evidence="8">mRNA-capping enzyme subunit beta</fullName>
        <ecNumber evidence="8">3.6.1.74</ecNumber>
    </recommendedName>
    <alternativeName>
        <fullName evidence="8">mRNA 5'-phosphatase</fullName>
    </alternativeName>
    <alternativeName>
        <fullName evidence="8">mRNA 5'-triphosphate monophosphatase</fullName>
    </alternativeName>
</protein>
<dbReference type="InterPro" id="IPR037009">
    <property type="entry name" value="mRNA_triPase_Cet1_sf"/>
</dbReference>
<dbReference type="Proteomes" id="UP001140217">
    <property type="component" value="Unassembled WGS sequence"/>
</dbReference>
<dbReference type="AlphaFoldDB" id="A0A9W8HM71"/>
<comment type="similarity">
    <text evidence="3 8">Belongs to the fungal TPase family.</text>
</comment>
<evidence type="ECO:0000313" key="11">
    <source>
        <dbReference type="EMBL" id="KAJ2784794.1"/>
    </source>
</evidence>
<reference evidence="11" key="1">
    <citation type="submission" date="2022-07" db="EMBL/GenBank/DDBJ databases">
        <title>Phylogenomic reconstructions and comparative analyses of Kickxellomycotina fungi.</title>
        <authorList>
            <person name="Reynolds N.K."/>
            <person name="Stajich J.E."/>
            <person name="Barry K."/>
            <person name="Grigoriev I.V."/>
            <person name="Crous P."/>
            <person name="Smith M.E."/>
        </authorList>
    </citation>
    <scope>NUCLEOTIDE SEQUENCE</scope>
    <source>
        <strain evidence="11">NBRC 105414</strain>
    </source>
</reference>
<comment type="catalytic activity">
    <reaction evidence="7">
        <text>a 5'-end triphospho-ribonucleoside in mRNA + H2O = a 5'-end diphospho-ribonucleoside in mRNA + phosphate + H(+)</text>
        <dbReference type="Rhea" id="RHEA:67004"/>
        <dbReference type="Rhea" id="RHEA-COMP:17164"/>
        <dbReference type="Rhea" id="RHEA-COMP:17165"/>
        <dbReference type="ChEBI" id="CHEBI:15377"/>
        <dbReference type="ChEBI" id="CHEBI:15378"/>
        <dbReference type="ChEBI" id="CHEBI:43474"/>
        <dbReference type="ChEBI" id="CHEBI:167616"/>
        <dbReference type="ChEBI" id="CHEBI:167618"/>
        <dbReference type="EC" id="3.6.1.74"/>
    </reaction>
    <physiologicalReaction direction="left-to-right" evidence="7">
        <dbReference type="Rhea" id="RHEA:67005"/>
    </physiologicalReaction>
</comment>
<comment type="subcellular location">
    <subcellularLocation>
        <location evidence="2 8">Nucleus</location>
    </subcellularLocation>
</comment>
<dbReference type="GO" id="GO:0140818">
    <property type="term" value="F:mRNA 5'-triphosphate monophosphatase activity"/>
    <property type="evidence" value="ECO:0007669"/>
    <property type="project" value="UniProtKB-EC"/>
</dbReference>
<name>A0A9W8HM71_9FUNG</name>
<evidence type="ECO:0000259" key="10">
    <source>
        <dbReference type="Pfam" id="PF02940"/>
    </source>
</evidence>
<evidence type="ECO:0000256" key="5">
    <source>
        <dbReference type="ARBA" id="ARBA00022801"/>
    </source>
</evidence>
<sequence>MDYRHLVHAGQQSKRQRTESPEFQRRVSAASLSAIVNPEPPPPPIPSPPPPPPSGQSTAHGQHTHGQHTATHGILVPAASPLRLEQNLFGARPAEDIVRVVADFVYTHMKDRTNLEIEGKLGRLVDKRSGQRLSLPVLSETVLADDSGTRFESNMTQHQHAMFNKLLNQRVDEARRPEFRGSRVLYKHTREIDHFYRVDGTRVRVTRDKETGEVLSVITKNKVADLNIYSPRTKLDIRITINEEHALEMPDTEVHKPILERHKDRLSYTQDIWSFDLTQVVSPEHEVGPVNPYATGPPKTAPATTTHELELEVARPEVWLAERAKVAANRPNAFHEITHIFLGNLKALAKRAA</sequence>
<dbReference type="GO" id="GO:0006370">
    <property type="term" value="P:7-methylguanosine mRNA capping"/>
    <property type="evidence" value="ECO:0007669"/>
    <property type="project" value="UniProtKB-UniRule"/>
</dbReference>
<gene>
    <name evidence="11" type="primary">CET1</name>
    <name evidence="11" type="ORF">H4R18_000921</name>
</gene>
<evidence type="ECO:0000256" key="8">
    <source>
        <dbReference type="RuleBase" id="RU367053"/>
    </source>
</evidence>
<evidence type="ECO:0000256" key="3">
    <source>
        <dbReference type="ARBA" id="ARBA00006345"/>
    </source>
</evidence>
<keyword evidence="12" id="KW-1185">Reference proteome</keyword>
<proteinExistence type="inferred from homology"/>
<dbReference type="CDD" id="cd07470">
    <property type="entry name" value="CYTH-like_mRNA_RTPase"/>
    <property type="match status" value="1"/>
</dbReference>
<dbReference type="OrthoDB" id="272147at2759"/>
<keyword evidence="5 8" id="KW-0378">Hydrolase</keyword>
<dbReference type="GO" id="GO:0031533">
    <property type="term" value="C:mRNA capping enzyme complex"/>
    <property type="evidence" value="ECO:0007669"/>
    <property type="project" value="UniProtKB-UniRule"/>
</dbReference>
<feature type="compositionally biased region" description="Pro residues" evidence="9">
    <location>
        <begin position="38"/>
        <end position="54"/>
    </location>
</feature>
<keyword evidence="6 8" id="KW-0539">Nucleus</keyword>
<comment type="cofactor">
    <cofactor evidence="1 8">
        <name>Mg(2+)</name>
        <dbReference type="ChEBI" id="CHEBI:18420"/>
    </cofactor>
</comment>
<evidence type="ECO:0000256" key="4">
    <source>
        <dbReference type="ARBA" id="ARBA00022664"/>
    </source>
</evidence>
<keyword evidence="8" id="KW-0506">mRNA capping</keyword>
<dbReference type="EC" id="3.6.1.74" evidence="8"/>
<feature type="compositionally biased region" description="Basic and acidic residues" evidence="9">
    <location>
        <begin position="16"/>
        <end position="25"/>
    </location>
</feature>
<comment type="caution">
    <text evidence="11">The sequence shown here is derived from an EMBL/GenBank/DDBJ whole genome shotgun (WGS) entry which is preliminary data.</text>
</comment>
<evidence type="ECO:0000256" key="2">
    <source>
        <dbReference type="ARBA" id="ARBA00004123"/>
    </source>
</evidence>
<evidence type="ECO:0000256" key="7">
    <source>
        <dbReference type="ARBA" id="ARBA00047740"/>
    </source>
</evidence>
<organism evidence="11 12">
    <name type="scientific">Coemansia javaensis</name>
    <dbReference type="NCBI Taxonomy" id="2761396"/>
    <lineage>
        <taxon>Eukaryota</taxon>
        <taxon>Fungi</taxon>
        <taxon>Fungi incertae sedis</taxon>
        <taxon>Zoopagomycota</taxon>
        <taxon>Kickxellomycotina</taxon>
        <taxon>Kickxellomycetes</taxon>
        <taxon>Kickxellales</taxon>
        <taxon>Kickxellaceae</taxon>
        <taxon>Coemansia</taxon>
    </lineage>
</organism>
<keyword evidence="4 8" id="KW-0507">mRNA processing</keyword>
<comment type="function">
    <text evidence="8">First step of mRNA capping. Converts the 5'-triphosphate end of a nascent mRNA chain into a diphosphate end.</text>
</comment>
<dbReference type="Pfam" id="PF02940">
    <property type="entry name" value="mRNA_triPase"/>
    <property type="match status" value="1"/>
</dbReference>
<accession>A0A9W8HM71</accession>
<feature type="domain" description="mRNA triphosphatase Cet1-like" evidence="10">
    <location>
        <begin position="95"/>
        <end position="313"/>
    </location>
</feature>
<dbReference type="SUPFAM" id="SSF55154">
    <property type="entry name" value="CYTH-like phosphatases"/>
    <property type="match status" value="1"/>
</dbReference>
<evidence type="ECO:0000256" key="9">
    <source>
        <dbReference type="SAM" id="MobiDB-lite"/>
    </source>
</evidence>
<comment type="subunit">
    <text evidence="8">Heterodimer. The mRNA-capping enzyme is composed of two separate chains alpha and beta, respectively a mRNA guanylyltransferase and an mRNA 5'-triphosphate monophosphatase.</text>
</comment>
<evidence type="ECO:0000313" key="12">
    <source>
        <dbReference type="Proteomes" id="UP001140217"/>
    </source>
</evidence>
<dbReference type="InterPro" id="IPR004206">
    <property type="entry name" value="mRNA_triPase_Cet1"/>
</dbReference>
<dbReference type="InterPro" id="IPR033469">
    <property type="entry name" value="CYTH-like_dom_sf"/>
</dbReference>
<dbReference type="Gene3D" id="3.20.100.10">
    <property type="entry name" value="mRNA triphosphatase Cet1-like"/>
    <property type="match status" value="1"/>
</dbReference>
<feature type="region of interest" description="Disordered" evidence="9">
    <location>
        <begin position="1"/>
        <end position="70"/>
    </location>
</feature>
<dbReference type="PANTHER" id="PTHR28118:SF1">
    <property type="entry name" value="POLYNUCLEOTIDE 5'-TRIPHOSPHATASE CTL1-RELATED"/>
    <property type="match status" value="1"/>
</dbReference>